<dbReference type="InterPro" id="IPR029510">
    <property type="entry name" value="Ald_DH_CS_GLU"/>
</dbReference>
<proteinExistence type="inferred from homology"/>
<feature type="active site" evidence="3">
    <location>
        <position position="244"/>
    </location>
</feature>
<dbReference type="PROSITE" id="PS00070">
    <property type="entry name" value="ALDEHYDE_DEHYDR_CYS"/>
    <property type="match status" value="1"/>
</dbReference>
<dbReference type="OrthoDB" id="9802947at2"/>
<dbReference type="Proteomes" id="UP000201613">
    <property type="component" value="Unassembled WGS sequence"/>
</dbReference>
<evidence type="ECO:0000259" key="5">
    <source>
        <dbReference type="Pfam" id="PF00171"/>
    </source>
</evidence>
<dbReference type="Gene3D" id="3.40.309.10">
    <property type="entry name" value="Aldehyde Dehydrogenase, Chain A, domain 2"/>
    <property type="match status" value="1"/>
</dbReference>
<comment type="similarity">
    <text evidence="1 4">Belongs to the aldehyde dehydrogenase family.</text>
</comment>
<dbReference type="RefSeq" id="WP_093993531.1">
    <property type="nucleotide sequence ID" value="NZ_FXZK01000009.1"/>
</dbReference>
<dbReference type="Gene3D" id="3.40.605.10">
    <property type="entry name" value="Aldehyde Dehydrogenase, Chain A, domain 1"/>
    <property type="match status" value="1"/>
</dbReference>
<dbReference type="InterPro" id="IPR016162">
    <property type="entry name" value="Ald_DH_N"/>
</dbReference>
<dbReference type="InterPro" id="IPR044086">
    <property type="entry name" value="LUC3-like"/>
</dbReference>
<evidence type="ECO:0000256" key="2">
    <source>
        <dbReference type="ARBA" id="ARBA00023002"/>
    </source>
</evidence>
<sequence>MSYSLTINGKPVQTGKTFDVINPATGEVAAECPLGSAAEVDAAVAAARAAFPGWAATPDDERVTALNKIADLIEANAEDLAALITQEQGKPQSGPGANFEVGGAVGWTRVTAGLSLAPEVLIDNDEERVEIHREPVGVVASITPWNWPLMIAIWHIMPAIRIGCTVVLKPSPFTPLATLKLVELINEAGILPPGVLNVVTGDAEVGDRISSHPDIDKITFTGSIPTGRRIMERAGPTLKKLTLELGGNDAGIILPGTDMSALIEPLFWGTFINAGQTCSCLKRLYVHEDDVNAVAEALAKFVGGIPVGNGVDETTLIGPLSNKMQFEKVSAMVEDAKAKGARVLAGGEATSGPGYFYPLTVLADCTAEMDVVRKEQFGPVVPIISYKTLDEAVEAANSLEVGLGASAWGNDTAAAAEVAKRLQAGTRWVNRHAVLNPMVPMGGVKQSGFGVEFSEEGLREYTTVQVLSIAK</sequence>
<dbReference type="SUPFAM" id="SSF53720">
    <property type="entry name" value="ALDH-like"/>
    <property type="match status" value="1"/>
</dbReference>
<name>A0A238LKE2_9RHOB</name>
<evidence type="ECO:0000313" key="7">
    <source>
        <dbReference type="Proteomes" id="UP000201613"/>
    </source>
</evidence>
<dbReference type="EC" id="1.2.1.39" evidence="6"/>
<keyword evidence="2 4" id="KW-0560">Oxidoreductase</keyword>
<dbReference type="InterPro" id="IPR016163">
    <property type="entry name" value="Ald_DH_C"/>
</dbReference>
<dbReference type="InterPro" id="IPR016160">
    <property type="entry name" value="Ald_DH_CS_CYS"/>
</dbReference>
<gene>
    <name evidence="6" type="primary">feaB_2</name>
    <name evidence="6" type="ORF">LOM8899_03505</name>
</gene>
<evidence type="ECO:0000256" key="4">
    <source>
        <dbReference type="RuleBase" id="RU003345"/>
    </source>
</evidence>
<accession>A0A238LKE2</accession>
<dbReference type="Pfam" id="PF00171">
    <property type="entry name" value="Aldedh"/>
    <property type="match status" value="1"/>
</dbReference>
<evidence type="ECO:0000313" key="6">
    <source>
        <dbReference type="EMBL" id="SMY09340.1"/>
    </source>
</evidence>
<dbReference type="EMBL" id="FXZK01000009">
    <property type="protein sequence ID" value="SMY09340.1"/>
    <property type="molecule type" value="Genomic_DNA"/>
</dbReference>
<keyword evidence="7" id="KW-1185">Reference proteome</keyword>
<dbReference type="GO" id="GO:0008957">
    <property type="term" value="F:phenylacetaldehyde dehydrogenase (NAD+) activity"/>
    <property type="evidence" value="ECO:0007669"/>
    <property type="project" value="UniProtKB-EC"/>
</dbReference>
<dbReference type="FunFam" id="3.40.605.10:FF:000007">
    <property type="entry name" value="NAD/NADP-dependent betaine aldehyde dehydrogenase"/>
    <property type="match status" value="1"/>
</dbReference>
<organism evidence="6 7">
    <name type="scientific">Flavimaricola marinus</name>
    <dbReference type="NCBI Taxonomy" id="1819565"/>
    <lineage>
        <taxon>Bacteria</taxon>
        <taxon>Pseudomonadati</taxon>
        <taxon>Pseudomonadota</taxon>
        <taxon>Alphaproteobacteria</taxon>
        <taxon>Rhodobacterales</taxon>
        <taxon>Paracoccaceae</taxon>
        <taxon>Flavimaricola</taxon>
    </lineage>
</organism>
<dbReference type="CDD" id="cd07106">
    <property type="entry name" value="ALDH_AldA-AAD23400"/>
    <property type="match status" value="1"/>
</dbReference>
<feature type="domain" description="Aldehyde dehydrogenase" evidence="5">
    <location>
        <begin position="15"/>
        <end position="465"/>
    </location>
</feature>
<dbReference type="PANTHER" id="PTHR11699">
    <property type="entry name" value="ALDEHYDE DEHYDROGENASE-RELATED"/>
    <property type="match status" value="1"/>
</dbReference>
<dbReference type="AlphaFoldDB" id="A0A238LKE2"/>
<reference evidence="6 7" key="1">
    <citation type="submission" date="2017-05" db="EMBL/GenBank/DDBJ databases">
        <authorList>
            <person name="Song R."/>
            <person name="Chenine A.L."/>
            <person name="Ruprecht R.M."/>
        </authorList>
    </citation>
    <scope>NUCLEOTIDE SEQUENCE [LARGE SCALE GENOMIC DNA]</scope>
    <source>
        <strain evidence="6 7">CECT 8899</strain>
    </source>
</reference>
<protein>
    <submittedName>
        <fullName evidence="6">Phenylacetaldehyde dehydrogenase</fullName>
        <ecNumber evidence="6">1.2.1.39</ecNumber>
    </submittedName>
</protein>
<evidence type="ECO:0000256" key="1">
    <source>
        <dbReference type="ARBA" id="ARBA00009986"/>
    </source>
</evidence>
<dbReference type="InterPro" id="IPR016161">
    <property type="entry name" value="Ald_DH/histidinol_DH"/>
</dbReference>
<dbReference type="PROSITE" id="PS00687">
    <property type="entry name" value="ALDEHYDE_DEHYDR_GLU"/>
    <property type="match status" value="1"/>
</dbReference>
<evidence type="ECO:0000256" key="3">
    <source>
        <dbReference type="PROSITE-ProRule" id="PRU10007"/>
    </source>
</evidence>
<dbReference type="InterPro" id="IPR015590">
    <property type="entry name" value="Aldehyde_DH_dom"/>
</dbReference>